<dbReference type="Gene3D" id="3.30.810.10">
    <property type="entry name" value="2-Layer Sandwich"/>
    <property type="match status" value="1"/>
</dbReference>
<dbReference type="GO" id="GO:0046854">
    <property type="term" value="P:phosphatidylinositol phosphate biosynthetic process"/>
    <property type="evidence" value="ECO:0007669"/>
    <property type="project" value="TreeGrafter"/>
</dbReference>
<comment type="caution">
    <text evidence="4">The sequence shown here is derived from an EMBL/GenBank/DDBJ whole genome shotgun (WGS) entry which is preliminary data.</text>
</comment>
<dbReference type="PANTHER" id="PTHR23086">
    <property type="entry name" value="PHOSPHATIDYLINOSITOL-4-PHOSPHATE 5-KINASE"/>
    <property type="match status" value="1"/>
</dbReference>
<dbReference type="GO" id="GO:0016308">
    <property type="term" value="F:1-phosphatidylinositol-4-phosphate 5-kinase activity"/>
    <property type="evidence" value="ECO:0007669"/>
    <property type="project" value="TreeGrafter"/>
</dbReference>
<feature type="transmembrane region" description="Helical" evidence="2">
    <location>
        <begin position="39"/>
        <end position="56"/>
    </location>
</feature>
<keyword evidence="1" id="KW-0067">ATP-binding</keyword>
<evidence type="ECO:0000256" key="1">
    <source>
        <dbReference type="PROSITE-ProRule" id="PRU00781"/>
    </source>
</evidence>
<dbReference type="AlphaFoldDB" id="A0A1R2C761"/>
<feature type="domain" description="PIPK" evidence="3">
    <location>
        <begin position="264"/>
        <end position="606"/>
    </location>
</feature>
<proteinExistence type="predicted"/>
<feature type="transmembrane region" description="Helical" evidence="2">
    <location>
        <begin position="152"/>
        <end position="179"/>
    </location>
</feature>
<evidence type="ECO:0000256" key="2">
    <source>
        <dbReference type="SAM" id="Phobius"/>
    </source>
</evidence>
<dbReference type="Pfam" id="PF01504">
    <property type="entry name" value="PIP5K"/>
    <property type="match status" value="1"/>
</dbReference>
<dbReference type="EMBL" id="MPUH01000258">
    <property type="protein sequence ID" value="OMJ84765.1"/>
    <property type="molecule type" value="Genomic_DNA"/>
</dbReference>
<dbReference type="SMART" id="SM00330">
    <property type="entry name" value="PIPKc"/>
    <property type="match status" value="1"/>
</dbReference>
<dbReference type="InterPro" id="IPR027483">
    <property type="entry name" value="PInositol-4-P-4/5-kinase_C_sf"/>
</dbReference>
<dbReference type="Gene3D" id="3.30.800.10">
    <property type="entry name" value="Phosphatidylinositol Phosphate Kinase II Beta"/>
    <property type="match status" value="1"/>
</dbReference>
<dbReference type="PROSITE" id="PS51455">
    <property type="entry name" value="PIPK"/>
    <property type="match status" value="1"/>
</dbReference>
<evidence type="ECO:0000313" key="4">
    <source>
        <dbReference type="EMBL" id="OMJ84765.1"/>
    </source>
</evidence>
<name>A0A1R2C761_9CILI</name>
<keyword evidence="1" id="KW-0547">Nucleotide-binding</keyword>
<evidence type="ECO:0000259" key="3">
    <source>
        <dbReference type="PROSITE" id="PS51455"/>
    </source>
</evidence>
<dbReference type="SUPFAM" id="SSF56104">
    <property type="entry name" value="SAICAR synthase-like"/>
    <property type="match status" value="1"/>
</dbReference>
<feature type="transmembrane region" description="Helical" evidence="2">
    <location>
        <begin position="191"/>
        <end position="216"/>
    </location>
</feature>
<dbReference type="PANTHER" id="PTHR23086:SF8">
    <property type="entry name" value="PHOSPHATIDYLINOSITOL 5-PHOSPHATE 4-KINASE, ISOFORM A"/>
    <property type="match status" value="1"/>
</dbReference>
<feature type="transmembrane region" description="Helical" evidence="2">
    <location>
        <begin position="111"/>
        <end position="132"/>
    </location>
</feature>
<dbReference type="OrthoDB" id="70770at2759"/>
<protein>
    <recommendedName>
        <fullName evidence="3">PIPK domain-containing protein</fullName>
    </recommendedName>
</protein>
<dbReference type="SUPFAM" id="SSF81321">
    <property type="entry name" value="Family A G protein-coupled receptor-like"/>
    <property type="match status" value="1"/>
</dbReference>
<evidence type="ECO:0000313" key="5">
    <source>
        <dbReference type="Proteomes" id="UP000187209"/>
    </source>
</evidence>
<dbReference type="Proteomes" id="UP000187209">
    <property type="component" value="Unassembled WGS sequence"/>
</dbReference>
<dbReference type="InterPro" id="IPR023610">
    <property type="entry name" value="PInositol-4/5-P-5/4-kinase"/>
</dbReference>
<dbReference type="GO" id="GO:0005886">
    <property type="term" value="C:plasma membrane"/>
    <property type="evidence" value="ECO:0007669"/>
    <property type="project" value="TreeGrafter"/>
</dbReference>
<keyword evidence="1" id="KW-0808">Transferase</keyword>
<accession>A0A1R2C761</accession>
<gene>
    <name evidence="4" type="ORF">SteCoe_14018</name>
</gene>
<reference evidence="4 5" key="1">
    <citation type="submission" date="2016-11" db="EMBL/GenBank/DDBJ databases">
        <title>The macronuclear genome of Stentor coeruleus: a giant cell with tiny introns.</title>
        <authorList>
            <person name="Slabodnick M."/>
            <person name="Ruby J.G."/>
            <person name="Reiff S.B."/>
            <person name="Swart E.C."/>
            <person name="Gosai S."/>
            <person name="Prabakaran S."/>
            <person name="Witkowska E."/>
            <person name="Larue G.E."/>
            <person name="Fisher S."/>
            <person name="Freeman R.M."/>
            <person name="Gunawardena J."/>
            <person name="Chu W."/>
            <person name="Stover N.A."/>
            <person name="Gregory B.D."/>
            <person name="Nowacki M."/>
            <person name="Derisi J."/>
            <person name="Roy S.W."/>
            <person name="Marshall W.F."/>
            <person name="Sood P."/>
        </authorList>
    </citation>
    <scope>NUCLEOTIDE SEQUENCE [LARGE SCALE GENOMIC DNA]</scope>
    <source>
        <strain evidence="4">WM001</strain>
    </source>
</reference>
<feature type="transmembrane region" description="Helical" evidence="2">
    <location>
        <begin position="228"/>
        <end position="246"/>
    </location>
</feature>
<keyword evidence="5" id="KW-1185">Reference proteome</keyword>
<keyword evidence="1" id="KW-0418">Kinase</keyword>
<dbReference type="GO" id="GO:0005524">
    <property type="term" value="F:ATP binding"/>
    <property type="evidence" value="ECO:0007669"/>
    <property type="project" value="UniProtKB-UniRule"/>
</dbReference>
<sequence>METINICYIFLAPISSICGLFQVYGFYKLNLVKEHPEILIFWQCISQLILDIHWFTGIPYIQKHIGDIPCRLLGDFFVYFYYLSWNYTVFLSVEILIKINNPYDINYKKRTLWYHLISHALSICIFLVIAIYPNDNHGKSILGTCFVQKGTFFELIIIIPDLIHFPIATGLIFYTIYISHKAREIMNYLRYIIYVVIAFSIAWVPVGIVHGIHFYAFNINTNSIFLEISAYLGALSGTLIFSARMMQKGLLKNMIKKSFCLRVNNKILLEEFETQELQDTHSRFFTKVTVKAIMLGISEALMKSEALANYGQDHRKRVCSINIAGKITDFNVTQYNINEYDQIVNHFNLKYQDISQSLSCPSNFLDIKTYCKGISGENETFSFYTSDKKYILKTIKKPELRVLKMMAQKYTERVISSNSYLLKIFGVFEISSGGSKFRVILIENFNSLLENPLIFQLNGSRLDKKYPELESLDLVRLSFKNAYGDSEFFSTIDKLNIKEYEMNRILKILKQDTKLLQNNILVNYKLRILLQILPSNHEIIIVEESRFFKSGKYLVCIGIDFINRKFKMKTKKTKKKIRKSGHRISISRISPVAYRNRFFKLVERIFKVDN</sequence>
<dbReference type="Gene3D" id="1.20.1070.10">
    <property type="entry name" value="Rhodopsin 7-helix transmembrane proteins"/>
    <property type="match status" value="1"/>
</dbReference>
<keyword evidence="2" id="KW-0812">Transmembrane</keyword>
<dbReference type="InterPro" id="IPR027484">
    <property type="entry name" value="PInositol-4-P-5-kinase_N"/>
</dbReference>
<keyword evidence="2" id="KW-1133">Transmembrane helix</keyword>
<feature type="transmembrane region" description="Helical" evidence="2">
    <location>
        <begin position="76"/>
        <end position="99"/>
    </location>
</feature>
<keyword evidence="2" id="KW-0472">Membrane</keyword>
<dbReference type="InterPro" id="IPR002498">
    <property type="entry name" value="PInositol-4-P-4/5-kinase_core"/>
</dbReference>
<feature type="transmembrane region" description="Helical" evidence="2">
    <location>
        <begin position="6"/>
        <end position="27"/>
    </location>
</feature>
<organism evidence="4 5">
    <name type="scientific">Stentor coeruleus</name>
    <dbReference type="NCBI Taxonomy" id="5963"/>
    <lineage>
        <taxon>Eukaryota</taxon>
        <taxon>Sar</taxon>
        <taxon>Alveolata</taxon>
        <taxon>Ciliophora</taxon>
        <taxon>Postciliodesmatophora</taxon>
        <taxon>Heterotrichea</taxon>
        <taxon>Heterotrichida</taxon>
        <taxon>Stentoridae</taxon>
        <taxon>Stentor</taxon>
    </lineage>
</organism>